<keyword evidence="2" id="KW-1185">Reference proteome</keyword>
<comment type="caution">
    <text evidence="1">The sequence shown here is derived from an EMBL/GenBank/DDBJ whole genome shotgun (WGS) entry which is preliminary data.</text>
</comment>
<proteinExistence type="predicted"/>
<accession>A0A3M2M3J0</accession>
<dbReference type="EMBL" id="RFFJ01000018">
    <property type="protein sequence ID" value="RMI44131.1"/>
    <property type="molecule type" value="Genomic_DNA"/>
</dbReference>
<evidence type="ECO:0000313" key="2">
    <source>
        <dbReference type="Proteomes" id="UP000278673"/>
    </source>
</evidence>
<dbReference type="RefSeq" id="WP_122182727.1">
    <property type="nucleotide sequence ID" value="NZ_RFFJ01000018.1"/>
</dbReference>
<reference evidence="1 2" key="1">
    <citation type="submission" date="2018-10" db="EMBL/GenBank/DDBJ databases">
        <title>Isolation, diversity and antifungal activity of actinobacteria from wheat.</title>
        <authorList>
            <person name="Han C."/>
        </authorList>
    </citation>
    <scope>NUCLEOTIDE SEQUENCE [LARGE SCALE GENOMIC DNA]</scope>
    <source>
        <strain evidence="1 2">NEAU-YY642</strain>
    </source>
</reference>
<dbReference type="AlphaFoldDB" id="A0A3M2M3J0"/>
<protein>
    <recommendedName>
        <fullName evidence="3">GNAT family N-acetyltransferase</fullName>
    </recommendedName>
</protein>
<name>A0A3M2M3J0_9ACTN</name>
<evidence type="ECO:0008006" key="3">
    <source>
        <dbReference type="Google" id="ProtNLM"/>
    </source>
</evidence>
<organism evidence="1 2">
    <name type="scientific">Streptomyces triticirhizae</name>
    <dbReference type="NCBI Taxonomy" id="2483353"/>
    <lineage>
        <taxon>Bacteria</taxon>
        <taxon>Bacillati</taxon>
        <taxon>Actinomycetota</taxon>
        <taxon>Actinomycetes</taxon>
        <taxon>Kitasatosporales</taxon>
        <taxon>Streptomycetaceae</taxon>
        <taxon>Streptomyces</taxon>
    </lineage>
</organism>
<gene>
    <name evidence="1" type="ORF">EBN88_05850</name>
</gene>
<sequence>MSVDVAVVRAADDELVGALARLLPQLSGKAGALDRDAVERVRAGEAVTVLTARWEGRVVAW</sequence>
<evidence type="ECO:0000313" key="1">
    <source>
        <dbReference type="EMBL" id="RMI44131.1"/>
    </source>
</evidence>
<dbReference type="Proteomes" id="UP000278673">
    <property type="component" value="Unassembled WGS sequence"/>
</dbReference>